<feature type="transmembrane region" description="Helical" evidence="6">
    <location>
        <begin position="22"/>
        <end position="55"/>
    </location>
</feature>
<dbReference type="EMBL" id="DXHP01000022">
    <property type="protein sequence ID" value="HIW05894.1"/>
    <property type="molecule type" value="Genomic_DNA"/>
</dbReference>
<dbReference type="InterPro" id="IPR036640">
    <property type="entry name" value="ABC1_TM_sf"/>
</dbReference>
<protein>
    <submittedName>
        <fullName evidence="7">Uncharacterized protein</fullName>
    </submittedName>
</protein>
<evidence type="ECO:0000256" key="3">
    <source>
        <dbReference type="ARBA" id="ARBA00022989"/>
    </source>
</evidence>
<keyword evidence="4 6" id="KW-0472">Membrane</keyword>
<evidence type="ECO:0000256" key="4">
    <source>
        <dbReference type="ARBA" id="ARBA00023136"/>
    </source>
</evidence>
<dbReference type="Proteomes" id="UP000823934">
    <property type="component" value="Unassembled WGS sequence"/>
</dbReference>
<dbReference type="GO" id="GO:0005886">
    <property type="term" value="C:plasma membrane"/>
    <property type="evidence" value="ECO:0007669"/>
    <property type="project" value="UniProtKB-SubCell"/>
</dbReference>
<organism evidence="7 8">
    <name type="scientific">Candidatus Ignatzschineria merdigallinarum</name>
    <dbReference type="NCBI Taxonomy" id="2838621"/>
    <lineage>
        <taxon>Bacteria</taxon>
        <taxon>Pseudomonadati</taxon>
        <taxon>Pseudomonadota</taxon>
        <taxon>Gammaproteobacteria</taxon>
        <taxon>Cardiobacteriales</taxon>
        <taxon>Ignatzschineriaceae</taxon>
        <taxon>Ignatzschineria</taxon>
    </lineage>
</organism>
<comment type="caution">
    <text evidence="7">The sequence shown here is derived from an EMBL/GenBank/DDBJ whole genome shotgun (WGS) entry which is preliminary data.</text>
</comment>
<accession>A0A9D1Q4F5</accession>
<feature type="compositionally biased region" description="Basic and acidic residues" evidence="5">
    <location>
        <begin position="96"/>
        <end position="108"/>
    </location>
</feature>
<sequence length="108" mass="11827">MSNQLYINGKPASLLQRILATIIGIGALVLFAFFGLAIFVIGLGIAVVLGIFIWWKTRKIRRQMNEEMQKAKMQSGSGFSGFKDAQNSHSSGAAGKDGKLYEGEFKEL</sequence>
<comment type="subcellular location">
    <subcellularLocation>
        <location evidence="1">Cell membrane</location>
        <topology evidence="1">Multi-pass membrane protein</topology>
    </subcellularLocation>
</comment>
<evidence type="ECO:0000313" key="8">
    <source>
        <dbReference type="Proteomes" id="UP000823934"/>
    </source>
</evidence>
<dbReference type="GO" id="GO:0005524">
    <property type="term" value="F:ATP binding"/>
    <property type="evidence" value="ECO:0007669"/>
    <property type="project" value="InterPro"/>
</dbReference>
<evidence type="ECO:0000313" key="7">
    <source>
        <dbReference type="EMBL" id="HIW05894.1"/>
    </source>
</evidence>
<evidence type="ECO:0000256" key="5">
    <source>
        <dbReference type="SAM" id="MobiDB-lite"/>
    </source>
</evidence>
<evidence type="ECO:0000256" key="6">
    <source>
        <dbReference type="SAM" id="Phobius"/>
    </source>
</evidence>
<gene>
    <name evidence="7" type="ORF">H9889_00995</name>
</gene>
<dbReference type="AlphaFoldDB" id="A0A9D1Q4F5"/>
<dbReference type="Gene3D" id="1.20.1560.10">
    <property type="entry name" value="ABC transporter type 1, transmembrane domain"/>
    <property type="match status" value="1"/>
</dbReference>
<evidence type="ECO:0000256" key="1">
    <source>
        <dbReference type="ARBA" id="ARBA00004651"/>
    </source>
</evidence>
<reference evidence="7" key="1">
    <citation type="journal article" date="2021" name="PeerJ">
        <title>Extensive microbial diversity within the chicken gut microbiome revealed by metagenomics and culture.</title>
        <authorList>
            <person name="Gilroy R."/>
            <person name="Ravi A."/>
            <person name="Getino M."/>
            <person name="Pursley I."/>
            <person name="Horton D.L."/>
            <person name="Alikhan N.F."/>
            <person name="Baker D."/>
            <person name="Gharbi K."/>
            <person name="Hall N."/>
            <person name="Watson M."/>
            <person name="Adriaenssens E.M."/>
            <person name="Foster-Nyarko E."/>
            <person name="Jarju S."/>
            <person name="Secka A."/>
            <person name="Antonio M."/>
            <person name="Oren A."/>
            <person name="Chaudhuri R.R."/>
            <person name="La Ragione R."/>
            <person name="Hildebrand F."/>
            <person name="Pallen M.J."/>
        </authorList>
    </citation>
    <scope>NUCLEOTIDE SEQUENCE</scope>
    <source>
        <strain evidence="7">CHK160-9182</strain>
    </source>
</reference>
<keyword evidence="3 6" id="KW-1133">Transmembrane helix</keyword>
<name>A0A9D1Q4F5_9GAMM</name>
<proteinExistence type="predicted"/>
<reference evidence="7" key="2">
    <citation type="submission" date="2021-04" db="EMBL/GenBank/DDBJ databases">
        <authorList>
            <person name="Gilroy R."/>
        </authorList>
    </citation>
    <scope>NUCLEOTIDE SEQUENCE</scope>
    <source>
        <strain evidence="7">CHK160-9182</strain>
    </source>
</reference>
<feature type="region of interest" description="Disordered" evidence="5">
    <location>
        <begin position="66"/>
        <end position="108"/>
    </location>
</feature>
<keyword evidence="2 6" id="KW-0812">Transmembrane</keyword>
<evidence type="ECO:0000256" key="2">
    <source>
        <dbReference type="ARBA" id="ARBA00022692"/>
    </source>
</evidence>